<dbReference type="Gene3D" id="2.40.30.10">
    <property type="entry name" value="Translation factors"/>
    <property type="match status" value="1"/>
</dbReference>
<protein>
    <submittedName>
        <fullName evidence="1">Uncharacterized protein</fullName>
    </submittedName>
</protein>
<dbReference type="SUPFAM" id="SSF63380">
    <property type="entry name" value="Riboflavin synthase domain-like"/>
    <property type="match status" value="1"/>
</dbReference>
<dbReference type="InterPro" id="IPR017938">
    <property type="entry name" value="Riboflavin_synthase-like_b-brl"/>
</dbReference>
<dbReference type="EMBL" id="JBIMZQ010000001">
    <property type="protein sequence ID" value="KAL3674759.1"/>
    <property type="molecule type" value="Genomic_DNA"/>
</dbReference>
<keyword evidence="2" id="KW-1185">Reference proteome</keyword>
<evidence type="ECO:0000313" key="1">
    <source>
        <dbReference type="EMBL" id="KAL3674759.1"/>
    </source>
</evidence>
<dbReference type="Proteomes" id="UP001632037">
    <property type="component" value="Unassembled WGS sequence"/>
</dbReference>
<evidence type="ECO:0000313" key="2">
    <source>
        <dbReference type="Proteomes" id="UP001632037"/>
    </source>
</evidence>
<organism evidence="1 2">
    <name type="scientific">Phytophthora oleae</name>
    <dbReference type="NCBI Taxonomy" id="2107226"/>
    <lineage>
        <taxon>Eukaryota</taxon>
        <taxon>Sar</taxon>
        <taxon>Stramenopiles</taxon>
        <taxon>Oomycota</taxon>
        <taxon>Peronosporomycetes</taxon>
        <taxon>Peronosporales</taxon>
        <taxon>Peronosporaceae</taxon>
        <taxon>Phytophthora</taxon>
    </lineage>
</organism>
<comment type="caution">
    <text evidence="1">The sequence shown here is derived from an EMBL/GenBank/DDBJ whole genome shotgun (WGS) entry which is preliminary data.</text>
</comment>
<accession>A0ABD3G8G8</accession>
<dbReference type="AlphaFoldDB" id="A0ABD3G8G8"/>
<name>A0ABD3G8G8_9STRA</name>
<proteinExistence type="predicted"/>
<reference evidence="1 2" key="1">
    <citation type="submission" date="2024-09" db="EMBL/GenBank/DDBJ databases">
        <title>Genome sequencing and assembly of Phytophthora oleae, isolate VK10A, causative agent of rot of olive drupes.</title>
        <authorList>
            <person name="Conti Taguali S."/>
            <person name="Riolo M."/>
            <person name="La Spada F."/>
            <person name="Cacciola S.O."/>
            <person name="Dionisio G."/>
        </authorList>
    </citation>
    <scope>NUCLEOTIDE SEQUENCE [LARGE SCALE GENOMIC DNA]</scope>
    <source>
        <strain evidence="1 2">VK10A</strain>
    </source>
</reference>
<sequence length="77" mass="8330">MKMNPTSVHLLIVVHDWTTPSGKYCIGQATRFLSGRKVDQKLSVSVCSSVMKLPTNPEDPIVVTGLGTDVAPVARIH</sequence>
<gene>
    <name evidence="1" type="ORF">V7S43_000691</name>
</gene>